<dbReference type="AlphaFoldDB" id="A0AAV7REN6"/>
<evidence type="ECO:0000256" key="1">
    <source>
        <dbReference type="SAM" id="MobiDB-lite"/>
    </source>
</evidence>
<feature type="region of interest" description="Disordered" evidence="1">
    <location>
        <begin position="134"/>
        <end position="155"/>
    </location>
</feature>
<name>A0AAV7REN6_PLEWA</name>
<dbReference type="EMBL" id="JANPWB010000009">
    <property type="protein sequence ID" value="KAJ1149268.1"/>
    <property type="molecule type" value="Genomic_DNA"/>
</dbReference>
<protein>
    <submittedName>
        <fullName evidence="2">Uncharacterized protein</fullName>
    </submittedName>
</protein>
<sequence length="155" mass="16906">MSPSGDASAGVAFDPGKLKGYTVAQLKQFCKDFACPVKGSAKKEGHTKEEEEDEVQSIHHGIVGGAVNSRKTVSRAGSSVSPKGLTPEELQGRQAEREYHLELEKLKLKMEREKEDRRMAIEEKKILLAHELSLSELDQRSQSSGDGGSNSTVQP</sequence>
<evidence type="ECO:0000313" key="2">
    <source>
        <dbReference type="EMBL" id="KAJ1149268.1"/>
    </source>
</evidence>
<comment type="caution">
    <text evidence="2">The sequence shown here is derived from an EMBL/GenBank/DDBJ whole genome shotgun (WGS) entry which is preliminary data.</text>
</comment>
<organism evidence="2 3">
    <name type="scientific">Pleurodeles waltl</name>
    <name type="common">Iberian ribbed newt</name>
    <dbReference type="NCBI Taxonomy" id="8319"/>
    <lineage>
        <taxon>Eukaryota</taxon>
        <taxon>Metazoa</taxon>
        <taxon>Chordata</taxon>
        <taxon>Craniata</taxon>
        <taxon>Vertebrata</taxon>
        <taxon>Euteleostomi</taxon>
        <taxon>Amphibia</taxon>
        <taxon>Batrachia</taxon>
        <taxon>Caudata</taxon>
        <taxon>Salamandroidea</taxon>
        <taxon>Salamandridae</taxon>
        <taxon>Pleurodelinae</taxon>
        <taxon>Pleurodeles</taxon>
    </lineage>
</organism>
<feature type="compositionally biased region" description="Polar residues" evidence="1">
    <location>
        <begin position="69"/>
        <end position="81"/>
    </location>
</feature>
<feature type="region of interest" description="Disordered" evidence="1">
    <location>
        <begin position="40"/>
        <end position="98"/>
    </location>
</feature>
<accession>A0AAV7REN6</accession>
<proteinExistence type="predicted"/>
<evidence type="ECO:0000313" key="3">
    <source>
        <dbReference type="Proteomes" id="UP001066276"/>
    </source>
</evidence>
<dbReference type="Proteomes" id="UP001066276">
    <property type="component" value="Chromosome 5"/>
</dbReference>
<keyword evidence="3" id="KW-1185">Reference proteome</keyword>
<gene>
    <name evidence="2" type="ORF">NDU88_002080</name>
</gene>
<reference evidence="2" key="1">
    <citation type="journal article" date="2022" name="bioRxiv">
        <title>Sequencing and chromosome-scale assembly of the giantPleurodeles waltlgenome.</title>
        <authorList>
            <person name="Brown T."/>
            <person name="Elewa A."/>
            <person name="Iarovenko S."/>
            <person name="Subramanian E."/>
            <person name="Araus A.J."/>
            <person name="Petzold A."/>
            <person name="Susuki M."/>
            <person name="Suzuki K.-i.T."/>
            <person name="Hayashi T."/>
            <person name="Toyoda A."/>
            <person name="Oliveira C."/>
            <person name="Osipova E."/>
            <person name="Leigh N.D."/>
            <person name="Simon A."/>
            <person name="Yun M.H."/>
        </authorList>
    </citation>
    <scope>NUCLEOTIDE SEQUENCE</scope>
    <source>
        <strain evidence="2">20211129_DDA</strain>
        <tissue evidence="2">Liver</tissue>
    </source>
</reference>